<dbReference type="AlphaFoldDB" id="A0A1E1KFS8"/>
<organism evidence="2 3">
    <name type="scientific">Rhynchosporium agropyri</name>
    <dbReference type="NCBI Taxonomy" id="914238"/>
    <lineage>
        <taxon>Eukaryota</taxon>
        <taxon>Fungi</taxon>
        <taxon>Dikarya</taxon>
        <taxon>Ascomycota</taxon>
        <taxon>Pezizomycotina</taxon>
        <taxon>Leotiomycetes</taxon>
        <taxon>Helotiales</taxon>
        <taxon>Ploettnerulaceae</taxon>
        <taxon>Rhynchosporium</taxon>
    </lineage>
</organism>
<reference evidence="3" key="1">
    <citation type="submission" date="2016-03" db="EMBL/GenBank/DDBJ databases">
        <authorList>
            <person name="Guldener U."/>
        </authorList>
    </citation>
    <scope>NUCLEOTIDE SEQUENCE [LARGE SCALE GENOMIC DNA]</scope>
    <source>
        <strain evidence="3">04CH-RAC-A.6.1</strain>
    </source>
</reference>
<proteinExistence type="predicted"/>
<name>A0A1E1KFS8_9HELO</name>
<dbReference type="InterPro" id="IPR036291">
    <property type="entry name" value="NAD(P)-bd_dom_sf"/>
</dbReference>
<dbReference type="PANTHER" id="PTHR47534:SF3">
    <property type="entry name" value="ALCOHOL DEHYDROGENASE-LIKE C-TERMINAL DOMAIN-CONTAINING PROTEIN"/>
    <property type="match status" value="1"/>
</dbReference>
<sequence>MVKLAAIREENLRYEREHQTGFVCIFAGATSGIETATLERMVNIISKSTFFVIGRSEESFAVLKDKLEKRNSTNKIVFFQAQFSLLSDVDALIQRMEYEVKKVDYVFMSPGVYPL</sequence>
<accession>A0A1E1KFS8</accession>
<protein>
    <recommendedName>
        <fullName evidence="4">Ketoreductase (KR) domain-containing protein</fullName>
    </recommendedName>
</protein>
<dbReference type="InterPro" id="IPR052228">
    <property type="entry name" value="Sec_Metab_Biosynth_Oxidored"/>
</dbReference>
<keyword evidence="1" id="KW-0560">Oxidoreductase</keyword>
<evidence type="ECO:0000256" key="1">
    <source>
        <dbReference type="ARBA" id="ARBA00023002"/>
    </source>
</evidence>
<evidence type="ECO:0000313" key="3">
    <source>
        <dbReference type="Proteomes" id="UP000178912"/>
    </source>
</evidence>
<dbReference type="Proteomes" id="UP000178912">
    <property type="component" value="Unassembled WGS sequence"/>
</dbReference>
<dbReference type="PANTHER" id="PTHR47534">
    <property type="entry name" value="YALI0E05731P"/>
    <property type="match status" value="1"/>
</dbReference>
<dbReference type="SUPFAM" id="SSF51735">
    <property type="entry name" value="NAD(P)-binding Rossmann-fold domains"/>
    <property type="match status" value="1"/>
</dbReference>
<dbReference type="EMBL" id="FJUX01000028">
    <property type="protein sequence ID" value="CZS96887.1"/>
    <property type="molecule type" value="Genomic_DNA"/>
</dbReference>
<gene>
    <name evidence="2" type="ORF">RAG0_06049</name>
</gene>
<dbReference type="GO" id="GO:0016491">
    <property type="term" value="F:oxidoreductase activity"/>
    <property type="evidence" value="ECO:0007669"/>
    <property type="project" value="UniProtKB-KW"/>
</dbReference>
<keyword evidence="3" id="KW-1185">Reference proteome</keyword>
<dbReference type="OrthoDB" id="2898509at2759"/>
<evidence type="ECO:0000313" key="2">
    <source>
        <dbReference type="EMBL" id="CZS96887.1"/>
    </source>
</evidence>
<dbReference type="Gene3D" id="3.40.50.720">
    <property type="entry name" value="NAD(P)-binding Rossmann-like Domain"/>
    <property type="match status" value="1"/>
</dbReference>
<evidence type="ECO:0008006" key="4">
    <source>
        <dbReference type="Google" id="ProtNLM"/>
    </source>
</evidence>